<name>A0A6V8P3G5_9ACTN</name>
<dbReference type="Proteomes" id="UP000543224">
    <property type="component" value="Unassembled WGS sequence"/>
</dbReference>
<sequence length="106" mass="12330">MGLQLEAVARYNFSRKMVLMPKVNVYLPEDQLRKVDDAARTLGLSRSKALQLGAAHVIQMAHIEQKKALFRQKKREILSRLRRTAEEARTELWNAQASLRETREQQ</sequence>
<feature type="coiled-coil region" evidence="1">
    <location>
        <begin position="71"/>
        <end position="105"/>
    </location>
</feature>
<evidence type="ECO:0000313" key="3">
    <source>
        <dbReference type="Proteomes" id="UP000543224"/>
    </source>
</evidence>
<comment type="caution">
    <text evidence="2">The sequence shown here is derived from an EMBL/GenBank/DDBJ whole genome shotgun (WGS) entry which is preliminary data.</text>
</comment>
<dbReference type="AlphaFoldDB" id="A0A6V8P3G5"/>
<keyword evidence="1" id="KW-0175">Coiled coil</keyword>
<dbReference type="SUPFAM" id="SSF47598">
    <property type="entry name" value="Ribbon-helix-helix"/>
    <property type="match status" value="1"/>
</dbReference>
<accession>A0A6V8P3G5</accession>
<organism evidence="2 3">
    <name type="scientific">Candidatus Hakubella thermalkaliphila</name>
    <dbReference type="NCBI Taxonomy" id="2754717"/>
    <lineage>
        <taxon>Bacteria</taxon>
        <taxon>Bacillati</taxon>
        <taxon>Actinomycetota</taxon>
        <taxon>Actinomycetota incertae sedis</taxon>
        <taxon>Candidatus Hakubellales</taxon>
        <taxon>Candidatus Hakubellaceae</taxon>
        <taxon>Candidatus Hakubella</taxon>
    </lineage>
</organism>
<evidence type="ECO:0000313" key="2">
    <source>
        <dbReference type="EMBL" id="GFP25336.1"/>
    </source>
</evidence>
<dbReference type="InterPro" id="IPR010985">
    <property type="entry name" value="Ribbon_hlx_hlx"/>
</dbReference>
<gene>
    <name evidence="2" type="ORF">HKBW3S25_00808</name>
</gene>
<evidence type="ECO:0000256" key="1">
    <source>
        <dbReference type="SAM" id="Coils"/>
    </source>
</evidence>
<dbReference type="GO" id="GO:0006355">
    <property type="term" value="P:regulation of DNA-templated transcription"/>
    <property type="evidence" value="ECO:0007669"/>
    <property type="project" value="InterPro"/>
</dbReference>
<proteinExistence type="predicted"/>
<dbReference type="EMBL" id="BLRX01000073">
    <property type="protein sequence ID" value="GFP25336.1"/>
    <property type="molecule type" value="Genomic_DNA"/>
</dbReference>
<protein>
    <recommendedName>
        <fullName evidence="4">Ribbon-helix-helix protein CopG domain-containing protein</fullName>
    </recommendedName>
</protein>
<reference evidence="2 3" key="1">
    <citation type="journal article" date="2020" name="Front. Microbiol.">
        <title>Single-cell genomics of novel Actinobacteria with the Wood-Ljungdahl pathway discovered in a serpentinizing system.</title>
        <authorList>
            <person name="Merino N."/>
            <person name="Kawai M."/>
            <person name="Boyd E.S."/>
            <person name="Colman D.R."/>
            <person name="McGlynn S.E."/>
            <person name="Nealson K.H."/>
            <person name="Kurokawa K."/>
            <person name="Hongoh Y."/>
        </authorList>
    </citation>
    <scope>NUCLEOTIDE SEQUENCE [LARGE SCALE GENOMIC DNA]</scope>
    <source>
        <strain evidence="2 3">S25</strain>
    </source>
</reference>
<evidence type="ECO:0008006" key="4">
    <source>
        <dbReference type="Google" id="ProtNLM"/>
    </source>
</evidence>